<organism evidence="2 3">
    <name type="scientific">Shewanella woodyi (strain ATCC 51908 / MS32)</name>
    <dbReference type="NCBI Taxonomy" id="392500"/>
    <lineage>
        <taxon>Bacteria</taxon>
        <taxon>Pseudomonadati</taxon>
        <taxon>Pseudomonadota</taxon>
        <taxon>Gammaproteobacteria</taxon>
        <taxon>Alteromonadales</taxon>
        <taxon>Shewanellaceae</taxon>
        <taxon>Shewanella</taxon>
    </lineage>
</organism>
<dbReference type="HOGENOM" id="CLU_1766766_0_0_6"/>
<dbReference type="PROSITE" id="PS51257">
    <property type="entry name" value="PROKAR_LIPOPROTEIN"/>
    <property type="match status" value="1"/>
</dbReference>
<dbReference type="RefSeq" id="WP_012326681.1">
    <property type="nucleotide sequence ID" value="NC_010506.1"/>
</dbReference>
<keyword evidence="1" id="KW-0175">Coiled coil</keyword>
<sequence length="147" mass="16548" precursor="true">MIKKYFLISGCVLALSACGDATQSKIENYLTKAASKEGYQLKDVENIDGSYYATVKITNNEINTFENMYQMIQSNRSNIENYFAQVDELESAYSKKMNNLCPPTMNDNPQGAEFWQGVGEIKYFVISPKLPGQLFTFASTECLRSKG</sequence>
<keyword evidence="3" id="KW-1185">Reference proteome</keyword>
<proteinExistence type="predicted"/>
<dbReference type="KEGG" id="swd:Swoo_4096"/>
<dbReference type="AlphaFoldDB" id="B1KH40"/>
<feature type="coiled-coil region" evidence="1">
    <location>
        <begin position="72"/>
        <end position="99"/>
    </location>
</feature>
<dbReference type="EMBL" id="CP000961">
    <property type="protein sequence ID" value="ACA88352.1"/>
    <property type="molecule type" value="Genomic_DNA"/>
</dbReference>
<protein>
    <recommendedName>
        <fullName evidence="4">Lipoprotein</fullName>
    </recommendedName>
</protein>
<dbReference type="STRING" id="392500.Swoo_4096"/>
<evidence type="ECO:0000313" key="2">
    <source>
        <dbReference type="EMBL" id="ACA88352.1"/>
    </source>
</evidence>
<accession>B1KH40</accession>
<reference evidence="2 3" key="1">
    <citation type="submission" date="2008-02" db="EMBL/GenBank/DDBJ databases">
        <title>Complete sequence of Shewanella woodyi ATCC 51908.</title>
        <authorList>
            <consortium name="US DOE Joint Genome Institute"/>
            <person name="Copeland A."/>
            <person name="Lucas S."/>
            <person name="Lapidus A."/>
            <person name="Glavina del Rio T."/>
            <person name="Dalin E."/>
            <person name="Tice H."/>
            <person name="Bruce D."/>
            <person name="Goodwin L."/>
            <person name="Pitluck S."/>
            <person name="Sims D."/>
            <person name="Brettin T."/>
            <person name="Detter J.C."/>
            <person name="Han C."/>
            <person name="Kuske C.R."/>
            <person name="Schmutz J."/>
            <person name="Larimer F."/>
            <person name="Land M."/>
            <person name="Hauser L."/>
            <person name="Kyrpides N."/>
            <person name="Lykidis A."/>
            <person name="Zhao J.-S."/>
            <person name="Richardson P."/>
        </authorList>
    </citation>
    <scope>NUCLEOTIDE SEQUENCE [LARGE SCALE GENOMIC DNA]</scope>
    <source>
        <strain evidence="3">ATCC 51908 / MS32</strain>
    </source>
</reference>
<evidence type="ECO:0000256" key="1">
    <source>
        <dbReference type="SAM" id="Coils"/>
    </source>
</evidence>
<dbReference type="Proteomes" id="UP000002168">
    <property type="component" value="Chromosome"/>
</dbReference>
<name>B1KH40_SHEWM</name>
<gene>
    <name evidence="2" type="ordered locus">Swoo_4096</name>
</gene>
<evidence type="ECO:0000313" key="3">
    <source>
        <dbReference type="Proteomes" id="UP000002168"/>
    </source>
</evidence>
<evidence type="ECO:0008006" key="4">
    <source>
        <dbReference type="Google" id="ProtNLM"/>
    </source>
</evidence>